<proteinExistence type="predicted"/>
<gene>
    <name evidence="1" type="ORF">CVT25_010670</name>
</gene>
<comment type="caution">
    <text evidence="1">The sequence shown here is derived from an EMBL/GenBank/DDBJ whole genome shotgun (WGS) entry which is preliminary data.</text>
</comment>
<dbReference type="EMBL" id="NHYD01000554">
    <property type="protein sequence ID" value="PPQ93929.1"/>
    <property type="molecule type" value="Genomic_DNA"/>
</dbReference>
<evidence type="ECO:0000313" key="1">
    <source>
        <dbReference type="EMBL" id="PPQ93929.1"/>
    </source>
</evidence>
<accession>A0A409XSX9</accession>
<reference evidence="1 2" key="1">
    <citation type="journal article" date="2018" name="Evol. Lett.">
        <title>Horizontal gene cluster transfer increased hallucinogenic mushroom diversity.</title>
        <authorList>
            <person name="Reynolds H.T."/>
            <person name="Vijayakumar V."/>
            <person name="Gluck-Thaler E."/>
            <person name="Korotkin H.B."/>
            <person name="Matheny P.B."/>
            <person name="Slot J.C."/>
        </authorList>
    </citation>
    <scope>NUCLEOTIDE SEQUENCE [LARGE SCALE GENOMIC DNA]</scope>
    <source>
        <strain evidence="1 2">2631</strain>
    </source>
</reference>
<dbReference type="AlphaFoldDB" id="A0A409XSX9"/>
<sequence>MVTSLDLLSLPAAGEYAHIDGAGRIYRGEIHRRRQDMYSRSQHALGDQLADAALTSSNAFERPGFGDVK</sequence>
<dbReference type="InParanoid" id="A0A409XSX9"/>
<organism evidence="1 2">
    <name type="scientific">Psilocybe cyanescens</name>
    <dbReference type="NCBI Taxonomy" id="93625"/>
    <lineage>
        <taxon>Eukaryota</taxon>
        <taxon>Fungi</taxon>
        <taxon>Dikarya</taxon>
        <taxon>Basidiomycota</taxon>
        <taxon>Agaricomycotina</taxon>
        <taxon>Agaricomycetes</taxon>
        <taxon>Agaricomycetidae</taxon>
        <taxon>Agaricales</taxon>
        <taxon>Agaricineae</taxon>
        <taxon>Strophariaceae</taxon>
        <taxon>Psilocybe</taxon>
    </lineage>
</organism>
<evidence type="ECO:0000313" key="2">
    <source>
        <dbReference type="Proteomes" id="UP000283269"/>
    </source>
</evidence>
<keyword evidence="2" id="KW-1185">Reference proteome</keyword>
<name>A0A409XSX9_PSICY</name>
<dbReference type="Proteomes" id="UP000283269">
    <property type="component" value="Unassembled WGS sequence"/>
</dbReference>
<protein>
    <submittedName>
        <fullName evidence="1">Uncharacterized protein</fullName>
    </submittedName>
</protein>